<dbReference type="Pfam" id="PF06477">
    <property type="entry name" value="DUF1091"/>
    <property type="match status" value="1"/>
</dbReference>
<dbReference type="VEuPathDB" id="VectorBase:AMEM21_013916"/>
<evidence type="ECO:0000313" key="2">
    <source>
        <dbReference type="EnsemblMetazoa" id="AMEM019485-PA"/>
    </source>
</evidence>
<keyword evidence="3" id="KW-1185">Reference proteome</keyword>
<evidence type="ECO:0000256" key="1">
    <source>
        <dbReference type="SAM" id="SignalP"/>
    </source>
</evidence>
<dbReference type="InterPro" id="IPR010512">
    <property type="entry name" value="DUF1091"/>
</dbReference>
<name>A0A3F2Z079_ANOME</name>
<evidence type="ECO:0000313" key="3">
    <source>
        <dbReference type="Proteomes" id="UP000075903"/>
    </source>
</evidence>
<feature type="chain" id="PRO_5039945614" description="MD-2-related lipid-recognition domain-containing protein" evidence="1">
    <location>
        <begin position="25"/>
        <end position="184"/>
    </location>
</feature>
<feature type="signal peptide" evidence="1">
    <location>
        <begin position="1"/>
        <end position="24"/>
    </location>
</feature>
<evidence type="ECO:0008006" key="4">
    <source>
        <dbReference type="Google" id="ProtNLM"/>
    </source>
</evidence>
<protein>
    <recommendedName>
        <fullName evidence="4">MD-2-related lipid-recognition domain-containing protein</fullName>
    </recommendedName>
</protein>
<accession>A0A3F2Z079</accession>
<keyword evidence="1" id="KW-0732">Signal</keyword>
<dbReference type="Proteomes" id="UP000075903">
    <property type="component" value="Unassembled WGS sequence"/>
</dbReference>
<sequence>MAGKRIVFLMVLCWLLFSPQVVSKLVVYMIKADVTHNLKMVNTSVTLRKCGSSTIRKTVDFRIGVLEPIPDILVSTIYYVPNLVGKHEKAFYNRTINFCTYLRNPFTDRVLKIIYEHLDQRGNLPKRCPVATGTYTFKTCFDGIQVPSFFPESSFRVDVYFRRPNSAPFFQSSWFGEMRKESRI</sequence>
<organism evidence="2 3">
    <name type="scientific">Anopheles merus</name>
    <name type="common">Mosquito</name>
    <dbReference type="NCBI Taxonomy" id="30066"/>
    <lineage>
        <taxon>Eukaryota</taxon>
        <taxon>Metazoa</taxon>
        <taxon>Ecdysozoa</taxon>
        <taxon>Arthropoda</taxon>
        <taxon>Hexapoda</taxon>
        <taxon>Insecta</taxon>
        <taxon>Pterygota</taxon>
        <taxon>Neoptera</taxon>
        <taxon>Endopterygota</taxon>
        <taxon>Diptera</taxon>
        <taxon>Nematocera</taxon>
        <taxon>Culicoidea</taxon>
        <taxon>Culicidae</taxon>
        <taxon>Anophelinae</taxon>
        <taxon>Anopheles</taxon>
    </lineage>
</organism>
<dbReference type="PANTHER" id="PTHR20898">
    <property type="entry name" value="DAEDALUS ON 3-RELATED-RELATED"/>
    <property type="match status" value="1"/>
</dbReference>
<dbReference type="VEuPathDB" id="VectorBase:AMEM019485"/>
<dbReference type="PANTHER" id="PTHR20898:SF1">
    <property type="entry name" value="MD-2-RELATED LIPID-RECOGNITION DOMAIN-CONTAINING PROTEIN"/>
    <property type="match status" value="1"/>
</dbReference>
<dbReference type="EnsemblMetazoa" id="AMEM019485-RA">
    <property type="protein sequence ID" value="AMEM019485-PA"/>
    <property type="gene ID" value="AMEM019485"/>
</dbReference>
<proteinExistence type="predicted"/>
<reference evidence="2" key="1">
    <citation type="submission" date="2020-05" db="UniProtKB">
        <authorList>
            <consortium name="EnsemblMetazoa"/>
        </authorList>
    </citation>
    <scope>IDENTIFICATION</scope>
    <source>
        <strain evidence="2">MAF</strain>
    </source>
</reference>
<dbReference type="AlphaFoldDB" id="A0A3F2Z079"/>